<dbReference type="AlphaFoldDB" id="A0A327VYI8"/>
<evidence type="ECO:0000313" key="1">
    <source>
        <dbReference type="EMBL" id="RAJ82121.1"/>
    </source>
</evidence>
<keyword evidence="2" id="KW-1185">Reference proteome</keyword>
<organism evidence="1 2">
    <name type="scientific">Chitinophaga dinghuensis</name>
    <dbReference type="NCBI Taxonomy" id="1539050"/>
    <lineage>
        <taxon>Bacteria</taxon>
        <taxon>Pseudomonadati</taxon>
        <taxon>Bacteroidota</taxon>
        <taxon>Chitinophagia</taxon>
        <taxon>Chitinophagales</taxon>
        <taxon>Chitinophagaceae</taxon>
        <taxon>Chitinophaga</taxon>
    </lineage>
</organism>
<dbReference type="OrthoDB" id="9945744at2"/>
<evidence type="ECO:0000313" key="2">
    <source>
        <dbReference type="Proteomes" id="UP000249819"/>
    </source>
</evidence>
<dbReference type="Proteomes" id="UP000249819">
    <property type="component" value="Unassembled WGS sequence"/>
</dbReference>
<name>A0A327VYI8_9BACT</name>
<sequence>MKKVALLYIAGMMAVACGGKMWASHRSNVAPGVLPFDLISASSIHAPSVGTDCPTNITHLKTETRDTDFKVLLRSIFTQDFQ</sequence>
<protein>
    <recommendedName>
        <fullName evidence="3">Lipoprotein</fullName>
    </recommendedName>
</protein>
<gene>
    <name evidence="1" type="ORF">CLV59_104346</name>
</gene>
<comment type="caution">
    <text evidence="1">The sequence shown here is derived from an EMBL/GenBank/DDBJ whole genome shotgun (WGS) entry which is preliminary data.</text>
</comment>
<dbReference type="PROSITE" id="PS51257">
    <property type="entry name" value="PROKAR_LIPOPROTEIN"/>
    <property type="match status" value="1"/>
</dbReference>
<dbReference type="EMBL" id="QLMA01000004">
    <property type="protein sequence ID" value="RAJ82121.1"/>
    <property type="molecule type" value="Genomic_DNA"/>
</dbReference>
<reference evidence="1 2" key="1">
    <citation type="submission" date="2018-06" db="EMBL/GenBank/DDBJ databases">
        <title>Genomic Encyclopedia of Archaeal and Bacterial Type Strains, Phase II (KMG-II): from individual species to whole genera.</title>
        <authorList>
            <person name="Goeker M."/>
        </authorList>
    </citation>
    <scope>NUCLEOTIDE SEQUENCE [LARGE SCALE GENOMIC DNA]</scope>
    <source>
        <strain evidence="1 2">DSM 29821</strain>
    </source>
</reference>
<proteinExistence type="predicted"/>
<evidence type="ECO:0008006" key="3">
    <source>
        <dbReference type="Google" id="ProtNLM"/>
    </source>
</evidence>
<dbReference type="RefSeq" id="WP_146616196.1">
    <property type="nucleotide sequence ID" value="NZ_QLMA01000004.1"/>
</dbReference>
<accession>A0A327VYI8</accession>